<dbReference type="InterPro" id="IPR016024">
    <property type="entry name" value="ARM-type_fold"/>
</dbReference>
<organism evidence="2 3">
    <name type="scientific">Candidatus Ventrousia excrementavium</name>
    <dbReference type="NCBI Taxonomy" id="2840961"/>
    <lineage>
        <taxon>Bacteria</taxon>
        <taxon>Bacillati</taxon>
        <taxon>Bacillota</taxon>
        <taxon>Clostridia</taxon>
        <taxon>Eubacteriales</taxon>
        <taxon>Clostridiaceae</taxon>
        <taxon>Clostridiaceae incertae sedis</taxon>
        <taxon>Candidatus Ventrousia</taxon>
    </lineage>
</organism>
<protein>
    <submittedName>
        <fullName evidence="2">HEAT repeat domain-containing protein</fullName>
    </submittedName>
</protein>
<keyword evidence="1" id="KW-1133">Transmembrane helix</keyword>
<reference evidence="2" key="2">
    <citation type="journal article" date="2021" name="PeerJ">
        <title>Extensive microbial diversity within the chicken gut microbiome revealed by metagenomics and culture.</title>
        <authorList>
            <person name="Gilroy R."/>
            <person name="Ravi A."/>
            <person name="Getino M."/>
            <person name="Pursley I."/>
            <person name="Horton D.L."/>
            <person name="Alikhan N.F."/>
            <person name="Baker D."/>
            <person name="Gharbi K."/>
            <person name="Hall N."/>
            <person name="Watson M."/>
            <person name="Adriaenssens E.M."/>
            <person name="Foster-Nyarko E."/>
            <person name="Jarju S."/>
            <person name="Secka A."/>
            <person name="Antonio M."/>
            <person name="Oren A."/>
            <person name="Chaudhuri R.R."/>
            <person name="La Ragione R."/>
            <person name="Hildebrand F."/>
            <person name="Pallen M.J."/>
        </authorList>
    </citation>
    <scope>NUCLEOTIDE SEQUENCE</scope>
    <source>
        <strain evidence="2">CHK191-8634</strain>
    </source>
</reference>
<feature type="transmembrane region" description="Helical" evidence="1">
    <location>
        <begin position="6"/>
        <end position="28"/>
    </location>
</feature>
<dbReference type="Gene3D" id="1.25.10.10">
    <property type="entry name" value="Leucine-rich Repeat Variant"/>
    <property type="match status" value="1"/>
</dbReference>
<evidence type="ECO:0000313" key="2">
    <source>
        <dbReference type="EMBL" id="HIU43532.1"/>
    </source>
</evidence>
<dbReference type="InterPro" id="IPR011989">
    <property type="entry name" value="ARM-like"/>
</dbReference>
<evidence type="ECO:0000313" key="3">
    <source>
        <dbReference type="Proteomes" id="UP000824073"/>
    </source>
</evidence>
<comment type="caution">
    <text evidence="2">The sequence shown here is derived from an EMBL/GenBank/DDBJ whole genome shotgun (WGS) entry which is preliminary data.</text>
</comment>
<dbReference type="Proteomes" id="UP000824073">
    <property type="component" value="Unassembled WGS sequence"/>
</dbReference>
<reference evidence="2" key="1">
    <citation type="submission" date="2020-10" db="EMBL/GenBank/DDBJ databases">
        <authorList>
            <person name="Gilroy R."/>
        </authorList>
    </citation>
    <scope>NUCLEOTIDE SEQUENCE</scope>
    <source>
        <strain evidence="2">CHK191-8634</strain>
    </source>
</reference>
<gene>
    <name evidence="2" type="ORF">IAB67_04460</name>
</gene>
<keyword evidence="1" id="KW-0812">Transmembrane</keyword>
<accession>A0A9D1IUD9</accession>
<proteinExistence type="predicted"/>
<keyword evidence="1" id="KW-0472">Membrane</keyword>
<dbReference type="SUPFAM" id="SSF48371">
    <property type="entry name" value="ARM repeat"/>
    <property type="match status" value="1"/>
</dbReference>
<name>A0A9D1IUD9_9CLOT</name>
<dbReference type="EMBL" id="DVMR01000037">
    <property type="protein sequence ID" value="HIU43532.1"/>
    <property type="molecule type" value="Genomic_DNA"/>
</dbReference>
<dbReference type="AlphaFoldDB" id="A0A9D1IUD9"/>
<evidence type="ECO:0000256" key="1">
    <source>
        <dbReference type="SAM" id="Phobius"/>
    </source>
</evidence>
<sequence length="370" mass="42471">MRSEVLLYVYGMICLGMIGFNLVYHMVLRRRERGAGFRSRGLLRRVARQAERLRAGMQVEKRHLRYLRRSLSNVNALVALDRVLTHELEPCDAGRYVRAIQPVLLELAILYRKKEAVQCAYFAYFAARHQPAGLLMLESMQEVFVTYLGLDSLYCHVNALQALYASGTAESVVRAVALQSRTGAVMNDKILTDGLLSFAGDHRRLEVLLWERFERFDVRTQLAVLNYTRFRTGEWRERIFSIMTDGSRDKELRLSAIRYFGRYVYEPARKWLLDFLADRDPLLWEYAAVSAAGLAQYAGGDVVRALIGALHSGNWYVRYNAAVSLEAHQVAYSDLSELLDGSDRYAREMILYRVESRLMDQEAAREVSGI</sequence>